<dbReference type="Proteomes" id="UP001172911">
    <property type="component" value="Unassembled WGS sequence"/>
</dbReference>
<evidence type="ECO:0000313" key="2">
    <source>
        <dbReference type="Proteomes" id="UP001172911"/>
    </source>
</evidence>
<evidence type="ECO:0000313" key="1">
    <source>
        <dbReference type="EMBL" id="MDO7787565.1"/>
    </source>
</evidence>
<dbReference type="EMBL" id="JARPTC010000014">
    <property type="protein sequence ID" value="MDO7787565.1"/>
    <property type="molecule type" value="Genomic_DNA"/>
</dbReference>
<keyword evidence="2" id="KW-1185">Reference proteome</keyword>
<proteinExistence type="predicted"/>
<reference evidence="1" key="2">
    <citation type="submission" date="2023-03" db="EMBL/GenBank/DDBJ databases">
        <authorList>
            <person name="Zhang Z."/>
        </authorList>
    </citation>
    <scope>NUCLEOTIDE SEQUENCE</scope>
    <source>
        <strain evidence="1">DSA</strain>
    </source>
</reference>
<gene>
    <name evidence="1" type="ORF">P6N53_10065</name>
</gene>
<protein>
    <submittedName>
        <fullName evidence="1">Uncharacterized protein</fullName>
    </submittedName>
</protein>
<accession>A0AAW7ZDJ8</accession>
<reference evidence="1" key="1">
    <citation type="journal article" date="2023" name="J. Hazard. Mater.">
        <title>Anaerobic biodegradation of pyrene and benzo[a]pyrene by a new sulfate-reducing Desulforamulus aquiferis strain DSA.</title>
        <authorList>
            <person name="Zhang Z."/>
            <person name="Sun J."/>
            <person name="Gong X."/>
            <person name="Wang C."/>
            <person name="Wang H."/>
        </authorList>
    </citation>
    <scope>NUCLEOTIDE SEQUENCE</scope>
    <source>
        <strain evidence="1">DSA</strain>
    </source>
</reference>
<dbReference type="AlphaFoldDB" id="A0AAW7ZDJ8"/>
<sequence length="166" mass="19035">MILLEPSKSKLSLGMLASLVLCLTSLPLSSKGHKAAGIIFSGLSFVHIHHYRRGLHRHLRKERDRMNNILEELSGSLRKKMLQHVAGVQVLHYIPGRVRIYFRQIYNSPAKAEELRNYLGGFKEIRSFTVNHQTGTVLIEYSPEAVAGNKFLQEIEKLIVSRYDRR</sequence>
<comment type="caution">
    <text evidence="1">The sequence shown here is derived from an EMBL/GenBank/DDBJ whole genome shotgun (WGS) entry which is preliminary data.</text>
</comment>
<organism evidence="1 2">
    <name type="scientific">Desulforamulus aquiferis</name>
    <dbReference type="NCBI Taxonomy" id="1397668"/>
    <lineage>
        <taxon>Bacteria</taxon>
        <taxon>Bacillati</taxon>
        <taxon>Bacillota</taxon>
        <taxon>Clostridia</taxon>
        <taxon>Eubacteriales</taxon>
        <taxon>Peptococcaceae</taxon>
        <taxon>Desulforamulus</taxon>
    </lineage>
</organism>
<name>A0AAW7ZDJ8_9FIRM</name>
<dbReference type="Pfam" id="PF19991">
    <property type="entry name" value="HMA_2"/>
    <property type="match status" value="1"/>
</dbReference>